<comment type="caution">
    <text evidence="4">The sequence shown here is derived from an EMBL/GenBank/DDBJ whole genome shotgun (WGS) entry which is preliminary data.</text>
</comment>
<feature type="region of interest" description="Disordered" evidence="1">
    <location>
        <begin position="227"/>
        <end position="259"/>
    </location>
</feature>
<accession>A0ABY1WAW0</accession>
<evidence type="ECO:0000259" key="3">
    <source>
        <dbReference type="Pfam" id="PF00326"/>
    </source>
</evidence>
<evidence type="ECO:0000256" key="1">
    <source>
        <dbReference type="SAM" id="MobiDB-lite"/>
    </source>
</evidence>
<keyword evidence="5" id="KW-1185">Reference proteome</keyword>
<dbReference type="Pfam" id="PF00326">
    <property type="entry name" value="Peptidase_S9"/>
    <property type="match status" value="1"/>
</dbReference>
<evidence type="ECO:0000313" key="4">
    <source>
        <dbReference type="EMBL" id="TAA17661.1"/>
    </source>
</evidence>
<dbReference type="SUPFAM" id="SSF82171">
    <property type="entry name" value="DPP6 N-terminal domain-like"/>
    <property type="match status" value="1"/>
</dbReference>
<sequence length="699" mass="77277">MNTWRTLLFVLGLHWTLPVQAVSPRALLEVVDFSAPTLSPDGKLVAFRTEQASIERNTYTSAWYVQRVDSPDALPRRLSDGGFVLRDVAGVSLPAVATWSPDGQWIYYRAMVDGRIDVWRASVDGREVAPLTRDPSDVRAFRLVDGGQRLEYAVGASRLEVSEAEQAEYDRGIHIDPSVPLGQGLFRSGRIDGMPASQRFLKGTLARGRLLAATPDRWKTLDLSSGRPLAANVPPPETPSLVEGAGGGGPTPEGVWKQADSDEGWTARLTRVGQQRDLTQKPDVTLTAQGPHGKPLTCSVPLCVGRQISAVVWRPGHHELLFTVTDPAQGGAQSIFGWDIQQNVVRPIVYTQGLVNGGRARDSACDVAAEVMICVTADANQPPRLERISLSTSARHILFDPNAELAARLASEPQVKLLRWTGSDGQMFTGQYYPARRPGGERVPLVVNYYQCTGFVRGGVGDELPFFSLAEQGIAALCINQAPYVRTAEHRYDAARVAVAGAVDMLSNSGEIDASRVGMSGLSFGSEVTMWTAMHSNLLSAISVSTPSLSSTYYLLTSFAGLLVDQTLTKNWGLKGLSDTPRRWRMLAPEFHLDKLRVPLLLQLSEQEYLFAMDYAGPLHEARRADMYVFPDEPHQKFQPMHKLAVYERNVDWFRFWLQSHEDSNPIKAQQYERWREIRGSVGTEGNATKRLRSKQRIN</sequence>
<dbReference type="Pfam" id="PF07676">
    <property type="entry name" value="PD40"/>
    <property type="match status" value="2"/>
</dbReference>
<dbReference type="InterPro" id="IPR001375">
    <property type="entry name" value="Peptidase_S9_cat"/>
</dbReference>
<keyword evidence="2" id="KW-0732">Signal</keyword>
<dbReference type="Gene3D" id="3.40.50.1820">
    <property type="entry name" value="alpha/beta hydrolase"/>
    <property type="match status" value="1"/>
</dbReference>
<name>A0ABY1WAW0_9GAMM</name>
<dbReference type="InterPro" id="IPR011659">
    <property type="entry name" value="WD40"/>
</dbReference>
<protein>
    <submittedName>
        <fullName evidence="4">Atxe2 family lasso peptide isopeptidase</fullName>
    </submittedName>
</protein>
<dbReference type="NCBIfam" id="NF033523">
    <property type="entry name" value="lasso_peptidase"/>
    <property type="match status" value="1"/>
</dbReference>
<dbReference type="RefSeq" id="WP_130532003.1">
    <property type="nucleotide sequence ID" value="NZ_SHMD01000006.1"/>
</dbReference>
<feature type="domain" description="Peptidase S9 prolyl oligopeptidase catalytic" evidence="3">
    <location>
        <begin position="502"/>
        <end position="659"/>
    </location>
</feature>
<dbReference type="EMBL" id="SHME01000005">
    <property type="protein sequence ID" value="TAA17661.1"/>
    <property type="molecule type" value="Genomic_DNA"/>
</dbReference>
<evidence type="ECO:0000256" key="2">
    <source>
        <dbReference type="SAM" id="SignalP"/>
    </source>
</evidence>
<dbReference type="Proteomes" id="UP000293089">
    <property type="component" value="Unassembled WGS sequence"/>
</dbReference>
<dbReference type="SUPFAM" id="SSF53474">
    <property type="entry name" value="alpha/beta-Hydrolases"/>
    <property type="match status" value="1"/>
</dbReference>
<gene>
    <name evidence="4" type="ORF">EA658_17860</name>
</gene>
<proteinExistence type="predicted"/>
<dbReference type="InterPro" id="IPR029058">
    <property type="entry name" value="AB_hydrolase_fold"/>
</dbReference>
<dbReference type="InterPro" id="IPR011042">
    <property type="entry name" value="6-blade_b-propeller_TolB-like"/>
</dbReference>
<organism evidence="4 5">
    <name type="scientific">Pseudoxanthomonas winnipegensis</name>
    <dbReference type="NCBI Taxonomy" id="2480810"/>
    <lineage>
        <taxon>Bacteria</taxon>
        <taxon>Pseudomonadati</taxon>
        <taxon>Pseudomonadota</taxon>
        <taxon>Gammaproteobacteria</taxon>
        <taxon>Lysobacterales</taxon>
        <taxon>Lysobacteraceae</taxon>
        <taxon>Pseudoxanthomonas</taxon>
    </lineage>
</organism>
<reference evidence="4 5" key="1">
    <citation type="submission" date="2019-02" db="EMBL/GenBank/DDBJ databases">
        <title>WGS of Pseudoxanthomonas species novum from clinical isolates.</title>
        <authorList>
            <person name="Bernier A.-M."/>
            <person name="Bernard K."/>
            <person name="Vachon A."/>
        </authorList>
    </citation>
    <scope>NUCLEOTIDE SEQUENCE [LARGE SCALE GENOMIC DNA]</scope>
    <source>
        <strain evidence="5">NML 170316</strain>
    </source>
</reference>
<feature type="chain" id="PRO_5047075075" evidence="2">
    <location>
        <begin position="22"/>
        <end position="699"/>
    </location>
</feature>
<feature type="signal peptide" evidence="2">
    <location>
        <begin position="1"/>
        <end position="21"/>
    </location>
</feature>
<evidence type="ECO:0000313" key="5">
    <source>
        <dbReference type="Proteomes" id="UP000293089"/>
    </source>
</evidence>
<dbReference type="Gene3D" id="2.120.10.30">
    <property type="entry name" value="TolB, C-terminal domain"/>
    <property type="match status" value="1"/>
</dbReference>
<dbReference type="InterPro" id="IPR053536">
    <property type="entry name" value="Lasso_peptide_isopeptidase"/>
</dbReference>